<dbReference type="GO" id="GO:0009098">
    <property type="term" value="P:L-leucine biosynthetic process"/>
    <property type="evidence" value="ECO:0007669"/>
    <property type="project" value="UniProtKB-UniRule"/>
</dbReference>
<feature type="binding site" evidence="12">
    <location>
        <position position="201"/>
    </location>
    <ligand>
        <name>Mn(2+)</name>
        <dbReference type="ChEBI" id="CHEBI:29035"/>
    </ligand>
</feature>
<dbReference type="GO" id="GO:0005737">
    <property type="term" value="C:cytoplasm"/>
    <property type="evidence" value="ECO:0007669"/>
    <property type="project" value="UniProtKB-UniRule"/>
</dbReference>
<evidence type="ECO:0000256" key="2">
    <source>
        <dbReference type="ARBA" id="ARBA00009396"/>
    </source>
</evidence>
<dbReference type="Gene3D" id="3.20.20.70">
    <property type="entry name" value="Aldolase class I"/>
    <property type="match status" value="1"/>
</dbReference>
<keyword evidence="6 12" id="KW-0963">Cytoplasm</keyword>
<dbReference type="Proteomes" id="UP000316925">
    <property type="component" value="Unassembled WGS sequence"/>
</dbReference>
<evidence type="ECO:0000256" key="9">
    <source>
        <dbReference type="ARBA" id="ARBA00022723"/>
    </source>
</evidence>
<evidence type="ECO:0000256" key="12">
    <source>
        <dbReference type="HAMAP-Rule" id="MF_01025"/>
    </source>
</evidence>
<evidence type="ECO:0000256" key="7">
    <source>
        <dbReference type="ARBA" id="ARBA00022605"/>
    </source>
</evidence>
<keyword evidence="9 12" id="KW-0479">Metal-binding</keyword>
<name>A0A523YNW2_UNCAE</name>
<gene>
    <name evidence="12" type="primary">leuA</name>
    <name evidence="14" type="ORF">E3J33_02490</name>
</gene>
<feature type="binding site" evidence="12">
    <location>
        <position position="13"/>
    </location>
    <ligand>
        <name>Mn(2+)</name>
        <dbReference type="ChEBI" id="CHEBI:29035"/>
    </ligand>
</feature>
<dbReference type="PROSITE" id="PS50991">
    <property type="entry name" value="PYR_CT"/>
    <property type="match status" value="1"/>
</dbReference>
<proteinExistence type="inferred from homology"/>
<dbReference type="PANTHER" id="PTHR10277">
    <property type="entry name" value="HOMOCITRATE SYNTHASE-RELATED"/>
    <property type="match status" value="1"/>
</dbReference>
<evidence type="ECO:0000256" key="8">
    <source>
        <dbReference type="ARBA" id="ARBA00022679"/>
    </source>
</evidence>
<dbReference type="InterPro" id="IPR002034">
    <property type="entry name" value="AIPM/Hcit_synth_CS"/>
</dbReference>
<keyword evidence="7 12" id="KW-0028">Amino-acid biosynthesis</keyword>
<dbReference type="EMBL" id="SOIJ01000142">
    <property type="protein sequence ID" value="TET93139.1"/>
    <property type="molecule type" value="Genomic_DNA"/>
</dbReference>
<keyword evidence="11 12" id="KW-0100">Branched-chain amino acid biosynthesis</keyword>
<dbReference type="SMART" id="SM00917">
    <property type="entry name" value="LeuA_dimer"/>
    <property type="match status" value="1"/>
</dbReference>
<dbReference type="InterPro" id="IPR050073">
    <property type="entry name" value="2-IPM_HCS-like"/>
</dbReference>
<evidence type="ECO:0000256" key="1">
    <source>
        <dbReference type="ARBA" id="ARBA00004689"/>
    </source>
</evidence>
<protein>
    <recommendedName>
        <fullName evidence="4 12">2-isopropylmalate synthase</fullName>
        <ecNumber evidence="3 12">2.3.3.13</ecNumber>
    </recommendedName>
    <alternativeName>
        <fullName evidence="12">Alpha-IPM synthase</fullName>
    </alternativeName>
    <alternativeName>
        <fullName evidence="12">Alpha-isopropylmalate synthase</fullName>
    </alternativeName>
</protein>
<dbReference type="FunFam" id="3.30.160.270:FF:000001">
    <property type="entry name" value="2-isopropylmalate synthase"/>
    <property type="match status" value="1"/>
</dbReference>
<sequence length="516" mass="56529">MERIVIFDTTLRDGEQSPGASFTVKEKLQVARQLEKLGVDVIEAGFPASSSGDLEAVRNIAQEVQGPIITGLARAVLSDVEVAAKALEGIKKSRIHVFVGTSPIHMRHQLRKSPEEVFQMAVKAVEAAKGYASQVEFSPMDATRSNKNFLYQILEAVIEKGAGVINIPDTVGYSTPEEFGCLIGDIMKKVPNIKEAVVSVHCHDDLGMATANSLSAIKHGARQIECSINGIGERAGNTPLEEIVMALKTREDFFHLFTGIHTEEIYRTSRLVSRLAGIPVQPNKAVVGQNAFRHQSGIHQDGVLKEAATFEIMTPSSIGLEEGELVLGKLSGRHAFRERLRKLGFELKDSELETAFRAFKKLADKKKEVFDEDLVFIVEEKTLQIPEVYFLDYIHTVTGNKILPTATVRIRKNDKVFQEAACGDGPIDAAYKAIDRITGLKLTLADYSLRSVTGGKDALGEVMVKVEEKGNLVTGRGVSTDIIEASAKAYLNAINRLIYRGERLNEREAGKIKAGS</sequence>
<reference evidence="14 15" key="1">
    <citation type="submission" date="2019-03" db="EMBL/GenBank/DDBJ databases">
        <title>Metabolic potential of uncultured bacteria and archaea associated with petroleum seepage in deep-sea sediments.</title>
        <authorList>
            <person name="Dong X."/>
            <person name="Hubert C."/>
        </authorList>
    </citation>
    <scope>NUCLEOTIDE SEQUENCE [LARGE SCALE GENOMIC DNA]</scope>
    <source>
        <strain evidence="14">E29_bin28</strain>
    </source>
</reference>
<feature type="domain" description="Pyruvate carboxyltransferase" evidence="13">
    <location>
        <begin position="4"/>
        <end position="266"/>
    </location>
</feature>
<dbReference type="Pfam" id="PF08502">
    <property type="entry name" value="LeuA_dimer"/>
    <property type="match status" value="1"/>
</dbReference>
<dbReference type="InterPro" id="IPR000891">
    <property type="entry name" value="PYR_CT"/>
</dbReference>
<accession>A0A523YNW2</accession>
<dbReference type="UniPathway" id="UPA00048">
    <property type="reaction ID" value="UER00070"/>
</dbReference>
<comment type="caution">
    <text evidence="14">The sequence shown here is derived from an EMBL/GenBank/DDBJ whole genome shotgun (WGS) entry which is preliminary data.</text>
</comment>
<evidence type="ECO:0000259" key="13">
    <source>
        <dbReference type="PROSITE" id="PS50991"/>
    </source>
</evidence>
<dbReference type="GO" id="GO:0003985">
    <property type="term" value="F:acetyl-CoA C-acetyltransferase activity"/>
    <property type="evidence" value="ECO:0007669"/>
    <property type="project" value="UniProtKB-UniRule"/>
</dbReference>
<dbReference type="FunFam" id="1.10.238.260:FF:000001">
    <property type="entry name" value="2-isopropylmalate synthase"/>
    <property type="match status" value="1"/>
</dbReference>
<dbReference type="InterPro" id="IPR036230">
    <property type="entry name" value="LeuA_allosteric_dom_sf"/>
</dbReference>
<comment type="pathway">
    <text evidence="1 12">Amino-acid biosynthesis; L-leucine biosynthesis; L-leucine from 3-methyl-2-oxobutanoate: step 1/4.</text>
</comment>
<dbReference type="GO" id="GO:0030145">
    <property type="term" value="F:manganese ion binding"/>
    <property type="evidence" value="ECO:0007669"/>
    <property type="project" value="UniProtKB-UniRule"/>
</dbReference>
<dbReference type="InterPro" id="IPR054691">
    <property type="entry name" value="LeuA/HCS_post-cat"/>
</dbReference>
<comment type="subunit">
    <text evidence="12">Homodimer.</text>
</comment>
<evidence type="ECO:0000256" key="10">
    <source>
        <dbReference type="ARBA" id="ARBA00023211"/>
    </source>
</evidence>
<dbReference type="PROSITE" id="PS00815">
    <property type="entry name" value="AIPM_HOMOCIT_SYNTH_1"/>
    <property type="match status" value="1"/>
</dbReference>
<keyword evidence="10 12" id="KW-0464">Manganese</keyword>
<evidence type="ECO:0000313" key="15">
    <source>
        <dbReference type="Proteomes" id="UP000316925"/>
    </source>
</evidence>
<comment type="function">
    <text evidence="12">Catalyzes the condensation of the acetyl group of acetyl-CoA with 3-methyl-2-oxobutanoate (2-ketoisovalerate) to form 3-carboxy-3-hydroxy-4-methylpentanoate (2-isopropylmalate).</text>
</comment>
<dbReference type="Pfam" id="PF22617">
    <property type="entry name" value="HCS_D2"/>
    <property type="match status" value="1"/>
</dbReference>
<feature type="binding site" evidence="12">
    <location>
        <position position="237"/>
    </location>
    <ligand>
        <name>Mn(2+)</name>
        <dbReference type="ChEBI" id="CHEBI:29035"/>
    </ligand>
</feature>
<dbReference type="Pfam" id="PF00682">
    <property type="entry name" value="HMGL-like"/>
    <property type="match status" value="1"/>
</dbReference>
<evidence type="ECO:0000313" key="14">
    <source>
        <dbReference type="EMBL" id="TET93139.1"/>
    </source>
</evidence>
<dbReference type="PANTHER" id="PTHR10277:SF9">
    <property type="entry name" value="2-ISOPROPYLMALATE SYNTHASE 1, CHLOROPLASTIC-RELATED"/>
    <property type="match status" value="1"/>
</dbReference>
<dbReference type="HAMAP" id="MF_01025">
    <property type="entry name" value="LeuA_type1"/>
    <property type="match status" value="1"/>
</dbReference>
<dbReference type="AlphaFoldDB" id="A0A523YNW2"/>
<evidence type="ECO:0000256" key="11">
    <source>
        <dbReference type="ARBA" id="ARBA00023304"/>
    </source>
</evidence>
<dbReference type="InterPro" id="IPR005671">
    <property type="entry name" value="LeuA_bact_synth"/>
</dbReference>
<comment type="catalytic activity">
    <reaction evidence="12">
        <text>3-methyl-2-oxobutanoate + acetyl-CoA + H2O = (2S)-2-isopropylmalate + CoA + H(+)</text>
        <dbReference type="Rhea" id="RHEA:21524"/>
        <dbReference type="ChEBI" id="CHEBI:1178"/>
        <dbReference type="ChEBI" id="CHEBI:11851"/>
        <dbReference type="ChEBI" id="CHEBI:15377"/>
        <dbReference type="ChEBI" id="CHEBI:15378"/>
        <dbReference type="ChEBI" id="CHEBI:57287"/>
        <dbReference type="ChEBI" id="CHEBI:57288"/>
        <dbReference type="EC" id="2.3.3.13"/>
    </reaction>
</comment>
<keyword evidence="14" id="KW-0012">Acyltransferase</keyword>
<keyword evidence="5 12" id="KW-0432">Leucine biosynthesis</keyword>
<dbReference type="SUPFAM" id="SSF51569">
    <property type="entry name" value="Aldolase"/>
    <property type="match status" value="1"/>
</dbReference>
<dbReference type="NCBIfam" id="TIGR00973">
    <property type="entry name" value="leuA_bact"/>
    <property type="match status" value="1"/>
</dbReference>
<dbReference type="GO" id="GO:0003852">
    <property type="term" value="F:2-isopropylmalate synthase activity"/>
    <property type="evidence" value="ECO:0007669"/>
    <property type="project" value="UniProtKB-UniRule"/>
</dbReference>
<dbReference type="InterPro" id="IPR013709">
    <property type="entry name" value="2-isopropylmalate_synth_dimer"/>
</dbReference>
<dbReference type="EC" id="2.3.3.13" evidence="3 12"/>
<dbReference type="CDD" id="cd07940">
    <property type="entry name" value="DRE_TIM_IPMS"/>
    <property type="match status" value="1"/>
</dbReference>
<evidence type="ECO:0000256" key="5">
    <source>
        <dbReference type="ARBA" id="ARBA00022430"/>
    </source>
</evidence>
<dbReference type="FunFam" id="3.20.20.70:FF:000010">
    <property type="entry name" value="2-isopropylmalate synthase"/>
    <property type="match status" value="1"/>
</dbReference>
<feature type="binding site" evidence="12">
    <location>
        <position position="203"/>
    </location>
    <ligand>
        <name>Mn(2+)</name>
        <dbReference type="ChEBI" id="CHEBI:29035"/>
    </ligand>
</feature>
<comment type="similarity">
    <text evidence="2 12">Belongs to the alpha-IPM synthase/homocitrate synthase family. LeuA type 1 subfamily.</text>
</comment>
<dbReference type="Gene3D" id="3.30.160.270">
    <property type="match status" value="1"/>
</dbReference>
<feature type="region of interest" description="Regulatory domain" evidence="12">
    <location>
        <begin position="390"/>
        <end position="516"/>
    </location>
</feature>
<comment type="cofactor">
    <cofactor evidence="12">
        <name>Mn(2+)</name>
        <dbReference type="ChEBI" id="CHEBI:29035"/>
    </cofactor>
</comment>
<dbReference type="InterPro" id="IPR013785">
    <property type="entry name" value="Aldolase_TIM"/>
</dbReference>
<organism evidence="14 15">
    <name type="scientific">Aerophobetes bacterium</name>
    <dbReference type="NCBI Taxonomy" id="2030807"/>
    <lineage>
        <taxon>Bacteria</taxon>
        <taxon>Candidatus Aerophobota</taxon>
    </lineage>
</organism>
<dbReference type="PROSITE" id="PS00816">
    <property type="entry name" value="AIPM_HOMOCIT_SYNTH_2"/>
    <property type="match status" value="1"/>
</dbReference>
<evidence type="ECO:0000256" key="4">
    <source>
        <dbReference type="ARBA" id="ARBA00018198"/>
    </source>
</evidence>
<dbReference type="NCBIfam" id="NF002085">
    <property type="entry name" value="PRK00915.1-2"/>
    <property type="match status" value="1"/>
</dbReference>
<evidence type="ECO:0000256" key="3">
    <source>
        <dbReference type="ARBA" id="ARBA00012973"/>
    </source>
</evidence>
<dbReference type="Gene3D" id="1.10.238.260">
    <property type="match status" value="1"/>
</dbReference>
<dbReference type="NCBIfam" id="NF002086">
    <property type="entry name" value="PRK00915.1-3"/>
    <property type="match status" value="1"/>
</dbReference>
<dbReference type="SUPFAM" id="SSF110921">
    <property type="entry name" value="2-isopropylmalate synthase LeuA, allosteric (dimerisation) domain"/>
    <property type="match status" value="1"/>
</dbReference>
<evidence type="ECO:0000256" key="6">
    <source>
        <dbReference type="ARBA" id="ARBA00022490"/>
    </source>
</evidence>
<keyword evidence="8 12" id="KW-0808">Transferase</keyword>